<dbReference type="AlphaFoldDB" id="A0A9J6P9D1"/>
<keyword evidence="3" id="KW-1185">Reference proteome</keyword>
<dbReference type="InterPro" id="IPR029069">
    <property type="entry name" value="HotDog_dom_sf"/>
</dbReference>
<evidence type="ECO:0000259" key="1">
    <source>
        <dbReference type="Pfam" id="PF01575"/>
    </source>
</evidence>
<dbReference type="PANTHER" id="PTHR43664:SF1">
    <property type="entry name" value="BETA-METHYLMALYL-COA DEHYDRATASE"/>
    <property type="match status" value="1"/>
</dbReference>
<accession>A0A9J6P9D1</accession>
<dbReference type="RefSeq" id="WP_269331390.1">
    <property type="nucleotide sequence ID" value="NZ_JAMZFT010000001.1"/>
</dbReference>
<proteinExistence type="predicted"/>
<gene>
    <name evidence="2" type="ORF">NJQ99_03390</name>
</gene>
<dbReference type="PANTHER" id="PTHR43664">
    <property type="entry name" value="MONOAMINE OXIDASE-RELATED"/>
    <property type="match status" value="1"/>
</dbReference>
<comment type="caution">
    <text evidence="2">The sequence shown here is derived from an EMBL/GenBank/DDBJ whole genome shotgun (WGS) entry which is preliminary data.</text>
</comment>
<dbReference type="Pfam" id="PF01575">
    <property type="entry name" value="MaoC_dehydratas"/>
    <property type="match status" value="1"/>
</dbReference>
<sequence length="156" mass="16581">MAKYIEDFKVGEKAQSPGRTITETDVVLFSGLSGDTNPAHTDAVHSAKSPFGQRIAHGALCLSVCTGLSARIGDLDGTAIAFLGIDEWRFHAPVFFGDTVTLHTTVLEARVTSKGDRGVLKRKMELVKQDGTLVQSGLFTTMVMTRAGAQAAGKAE</sequence>
<evidence type="ECO:0000313" key="2">
    <source>
        <dbReference type="EMBL" id="MCP1335445.1"/>
    </source>
</evidence>
<reference evidence="2" key="1">
    <citation type="submission" date="2022-06" db="EMBL/GenBank/DDBJ databases">
        <title>Isolation and Genomics of Futiania mangrovii gen. nov., sp. nov., a Rare and Metabolically-versatile member in the Class Alphaproteobacteria.</title>
        <authorList>
            <person name="Liu L."/>
            <person name="Huang W.-C."/>
            <person name="Pan J."/>
            <person name="Li J."/>
            <person name="Huang Y."/>
            <person name="Du H."/>
            <person name="Liu Y."/>
            <person name="Li M."/>
        </authorList>
    </citation>
    <scope>NUCLEOTIDE SEQUENCE</scope>
    <source>
        <strain evidence="2">FT118</strain>
    </source>
</reference>
<evidence type="ECO:0000313" key="3">
    <source>
        <dbReference type="Proteomes" id="UP001055804"/>
    </source>
</evidence>
<dbReference type="InterPro" id="IPR002539">
    <property type="entry name" value="MaoC-like_dom"/>
</dbReference>
<protein>
    <submittedName>
        <fullName evidence="2">MaoC family dehydratase N-terminal domain-containing protein</fullName>
    </submittedName>
</protein>
<dbReference type="SUPFAM" id="SSF54637">
    <property type="entry name" value="Thioesterase/thiol ester dehydrase-isomerase"/>
    <property type="match status" value="1"/>
</dbReference>
<name>A0A9J6P9D1_9PROT</name>
<dbReference type="Proteomes" id="UP001055804">
    <property type="component" value="Unassembled WGS sequence"/>
</dbReference>
<feature type="domain" description="MaoC-like" evidence="1">
    <location>
        <begin position="11"/>
        <end position="113"/>
    </location>
</feature>
<organism evidence="2 3">
    <name type="scientific">Futiania mangrovi</name>
    <dbReference type="NCBI Taxonomy" id="2959716"/>
    <lineage>
        <taxon>Bacteria</taxon>
        <taxon>Pseudomonadati</taxon>
        <taxon>Pseudomonadota</taxon>
        <taxon>Alphaproteobacteria</taxon>
        <taxon>Futianiales</taxon>
        <taxon>Futianiaceae</taxon>
        <taxon>Futiania</taxon>
    </lineage>
</organism>
<dbReference type="EMBL" id="JAMZFT010000001">
    <property type="protein sequence ID" value="MCP1335445.1"/>
    <property type="molecule type" value="Genomic_DNA"/>
</dbReference>
<dbReference type="Gene3D" id="3.10.129.10">
    <property type="entry name" value="Hotdog Thioesterase"/>
    <property type="match status" value="1"/>
</dbReference>
<dbReference type="InterPro" id="IPR052342">
    <property type="entry name" value="MCH/BMMD"/>
</dbReference>